<evidence type="ECO:0000313" key="3">
    <source>
        <dbReference type="Proteomes" id="UP000242715"/>
    </source>
</evidence>
<proteinExistence type="predicted"/>
<dbReference type="Proteomes" id="UP000242715">
    <property type="component" value="Unassembled WGS sequence"/>
</dbReference>
<keyword evidence="3" id="KW-1185">Reference proteome</keyword>
<reference evidence="3" key="1">
    <citation type="journal article" date="2017" name="Front. Plant Sci.">
        <title>Climate Clever Clovers: New Paradigm to Reduce the Environmental Footprint of Ruminants by Breeding Low Methanogenic Forages Utilizing Haplotype Variation.</title>
        <authorList>
            <person name="Kaur P."/>
            <person name="Appels R."/>
            <person name="Bayer P.E."/>
            <person name="Keeble-Gagnere G."/>
            <person name="Wang J."/>
            <person name="Hirakawa H."/>
            <person name="Shirasawa K."/>
            <person name="Vercoe P."/>
            <person name="Stefanova K."/>
            <person name="Durmic Z."/>
            <person name="Nichols P."/>
            <person name="Revell C."/>
            <person name="Isobe S.N."/>
            <person name="Edwards D."/>
            <person name="Erskine W."/>
        </authorList>
    </citation>
    <scope>NUCLEOTIDE SEQUENCE [LARGE SCALE GENOMIC DNA]</scope>
    <source>
        <strain evidence="3">cv. Daliak</strain>
    </source>
</reference>
<dbReference type="EMBL" id="DF973309">
    <property type="protein sequence ID" value="GAU25328.1"/>
    <property type="molecule type" value="Genomic_DNA"/>
</dbReference>
<evidence type="ECO:0000256" key="1">
    <source>
        <dbReference type="SAM" id="MobiDB-lite"/>
    </source>
</evidence>
<name>A0A2Z6M2W9_TRISU</name>
<feature type="region of interest" description="Disordered" evidence="1">
    <location>
        <begin position="1"/>
        <end position="52"/>
    </location>
</feature>
<evidence type="ECO:0000313" key="2">
    <source>
        <dbReference type="EMBL" id="GAU25328.1"/>
    </source>
</evidence>
<feature type="compositionally biased region" description="Basic and acidic residues" evidence="1">
    <location>
        <begin position="1"/>
        <end position="22"/>
    </location>
</feature>
<sequence>MSEREDEVARTTERLSRERTTESDTTAAESERVRRRDEDERESTAEYGFVER</sequence>
<feature type="compositionally biased region" description="Basic and acidic residues" evidence="1">
    <location>
        <begin position="29"/>
        <end position="52"/>
    </location>
</feature>
<organism evidence="2 3">
    <name type="scientific">Trifolium subterraneum</name>
    <name type="common">Subterranean clover</name>
    <dbReference type="NCBI Taxonomy" id="3900"/>
    <lineage>
        <taxon>Eukaryota</taxon>
        <taxon>Viridiplantae</taxon>
        <taxon>Streptophyta</taxon>
        <taxon>Embryophyta</taxon>
        <taxon>Tracheophyta</taxon>
        <taxon>Spermatophyta</taxon>
        <taxon>Magnoliopsida</taxon>
        <taxon>eudicotyledons</taxon>
        <taxon>Gunneridae</taxon>
        <taxon>Pentapetalae</taxon>
        <taxon>rosids</taxon>
        <taxon>fabids</taxon>
        <taxon>Fabales</taxon>
        <taxon>Fabaceae</taxon>
        <taxon>Papilionoideae</taxon>
        <taxon>50 kb inversion clade</taxon>
        <taxon>NPAAA clade</taxon>
        <taxon>Hologalegina</taxon>
        <taxon>IRL clade</taxon>
        <taxon>Trifolieae</taxon>
        <taxon>Trifolium</taxon>
    </lineage>
</organism>
<gene>
    <name evidence="2" type="ORF">TSUD_375910</name>
</gene>
<protein>
    <submittedName>
        <fullName evidence="2">Uncharacterized protein</fullName>
    </submittedName>
</protein>
<accession>A0A2Z6M2W9</accession>
<dbReference type="AlphaFoldDB" id="A0A2Z6M2W9"/>